<accession>A0A914ICK6</accession>
<evidence type="ECO:0000313" key="2">
    <source>
        <dbReference type="WBParaSite" id="Gr19_v10_g868.t1"/>
    </source>
</evidence>
<dbReference type="WBParaSite" id="Gr19_v10_g868.t1">
    <property type="protein sequence ID" value="Gr19_v10_g868.t1"/>
    <property type="gene ID" value="Gr19_v10_g868"/>
</dbReference>
<proteinExistence type="predicted"/>
<organism evidence="1 2">
    <name type="scientific">Globodera rostochiensis</name>
    <name type="common">Golden nematode worm</name>
    <name type="synonym">Heterodera rostochiensis</name>
    <dbReference type="NCBI Taxonomy" id="31243"/>
    <lineage>
        <taxon>Eukaryota</taxon>
        <taxon>Metazoa</taxon>
        <taxon>Ecdysozoa</taxon>
        <taxon>Nematoda</taxon>
        <taxon>Chromadorea</taxon>
        <taxon>Rhabditida</taxon>
        <taxon>Tylenchina</taxon>
        <taxon>Tylenchomorpha</taxon>
        <taxon>Tylenchoidea</taxon>
        <taxon>Heteroderidae</taxon>
        <taxon>Heteroderinae</taxon>
        <taxon>Globodera</taxon>
    </lineage>
</organism>
<protein>
    <submittedName>
        <fullName evidence="2">Uncharacterized protein</fullName>
    </submittedName>
</protein>
<evidence type="ECO:0000313" key="1">
    <source>
        <dbReference type="Proteomes" id="UP000887572"/>
    </source>
</evidence>
<dbReference type="AlphaFoldDB" id="A0A914ICK6"/>
<name>A0A914ICK6_GLORO</name>
<reference evidence="2" key="1">
    <citation type="submission" date="2022-11" db="UniProtKB">
        <authorList>
            <consortium name="WormBaseParasite"/>
        </authorList>
    </citation>
    <scope>IDENTIFICATION</scope>
</reference>
<sequence>MEQILRSIQRTLFHAAAHKMKRVPPGRGGKPFLALWLGTARHVPLRCACLIAQTMQLVNWCIPLNENVVLRAMGGTEVGEGRDQRDRVRNLTLYVNVSSVMALVMGGKKLGMVKCQN</sequence>
<dbReference type="Proteomes" id="UP000887572">
    <property type="component" value="Unplaced"/>
</dbReference>
<keyword evidence="1" id="KW-1185">Reference proteome</keyword>